<feature type="compositionally biased region" description="Polar residues" evidence="1">
    <location>
        <begin position="16"/>
        <end position="28"/>
    </location>
</feature>
<name>E9GE42_DAPPU</name>
<dbReference type="Proteomes" id="UP000000305">
    <property type="component" value="Unassembled WGS sequence"/>
</dbReference>
<evidence type="ECO:0000313" key="2">
    <source>
        <dbReference type="EMBL" id="EFX82380.1"/>
    </source>
</evidence>
<gene>
    <name evidence="2" type="ORF">DAPPUDRAFT_241375</name>
</gene>
<dbReference type="PhylomeDB" id="E9GE42"/>
<protein>
    <submittedName>
        <fullName evidence="2">Uncharacterized protein</fullName>
    </submittedName>
</protein>
<reference evidence="2 3" key="1">
    <citation type="journal article" date="2011" name="Science">
        <title>The ecoresponsive genome of Daphnia pulex.</title>
        <authorList>
            <person name="Colbourne J.K."/>
            <person name="Pfrender M.E."/>
            <person name="Gilbert D."/>
            <person name="Thomas W.K."/>
            <person name="Tucker A."/>
            <person name="Oakley T.H."/>
            <person name="Tokishita S."/>
            <person name="Aerts A."/>
            <person name="Arnold G.J."/>
            <person name="Basu M.K."/>
            <person name="Bauer D.J."/>
            <person name="Caceres C.E."/>
            <person name="Carmel L."/>
            <person name="Casola C."/>
            <person name="Choi J.H."/>
            <person name="Detter J.C."/>
            <person name="Dong Q."/>
            <person name="Dusheyko S."/>
            <person name="Eads B.D."/>
            <person name="Frohlich T."/>
            <person name="Geiler-Samerotte K.A."/>
            <person name="Gerlach D."/>
            <person name="Hatcher P."/>
            <person name="Jogdeo S."/>
            <person name="Krijgsveld J."/>
            <person name="Kriventseva E.V."/>
            <person name="Kultz D."/>
            <person name="Laforsch C."/>
            <person name="Lindquist E."/>
            <person name="Lopez J."/>
            <person name="Manak J.R."/>
            <person name="Muller J."/>
            <person name="Pangilinan J."/>
            <person name="Patwardhan R.P."/>
            <person name="Pitluck S."/>
            <person name="Pritham E.J."/>
            <person name="Rechtsteiner A."/>
            <person name="Rho M."/>
            <person name="Rogozin I.B."/>
            <person name="Sakarya O."/>
            <person name="Salamov A."/>
            <person name="Schaack S."/>
            <person name="Shapiro H."/>
            <person name="Shiga Y."/>
            <person name="Skalitzky C."/>
            <person name="Smith Z."/>
            <person name="Souvorov A."/>
            <person name="Sung W."/>
            <person name="Tang Z."/>
            <person name="Tsuchiya D."/>
            <person name="Tu H."/>
            <person name="Vos H."/>
            <person name="Wang M."/>
            <person name="Wolf Y.I."/>
            <person name="Yamagata H."/>
            <person name="Yamada T."/>
            <person name="Ye Y."/>
            <person name="Shaw J.R."/>
            <person name="Andrews J."/>
            <person name="Crease T.J."/>
            <person name="Tang H."/>
            <person name="Lucas S.M."/>
            <person name="Robertson H.M."/>
            <person name="Bork P."/>
            <person name="Koonin E.V."/>
            <person name="Zdobnov E.M."/>
            <person name="Grigoriev I.V."/>
            <person name="Lynch M."/>
            <person name="Boore J.L."/>
        </authorList>
    </citation>
    <scope>NUCLEOTIDE SEQUENCE [LARGE SCALE GENOMIC DNA]</scope>
</reference>
<evidence type="ECO:0000313" key="3">
    <source>
        <dbReference type="Proteomes" id="UP000000305"/>
    </source>
</evidence>
<dbReference type="AlphaFoldDB" id="E9GE42"/>
<dbReference type="HOGENOM" id="CLU_033941_0_0_1"/>
<organism evidence="2 3">
    <name type="scientific">Daphnia pulex</name>
    <name type="common">Water flea</name>
    <dbReference type="NCBI Taxonomy" id="6669"/>
    <lineage>
        <taxon>Eukaryota</taxon>
        <taxon>Metazoa</taxon>
        <taxon>Ecdysozoa</taxon>
        <taxon>Arthropoda</taxon>
        <taxon>Crustacea</taxon>
        <taxon>Branchiopoda</taxon>
        <taxon>Diplostraca</taxon>
        <taxon>Cladocera</taxon>
        <taxon>Anomopoda</taxon>
        <taxon>Daphniidae</taxon>
        <taxon>Daphnia</taxon>
    </lineage>
</organism>
<dbReference type="KEGG" id="dpx:DAPPUDRAFT_241375"/>
<dbReference type="GO" id="GO:0034198">
    <property type="term" value="P:cellular response to amino acid starvation"/>
    <property type="evidence" value="ECO:0000318"/>
    <property type="project" value="GO_Central"/>
</dbReference>
<dbReference type="PANTHER" id="PTHR25464:SF2">
    <property type="entry name" value="RING-TYPE DOMAIN-CONTAINING PROTEIN"/>
    <property type="match status" value="1"/>
</dbReference>
<keyword evidence="3" id="KW-1185">Reference proteome</keyword>
<feature type="region of interest" description="Disordered" evidence="1">
    <location>
        <begin position="1"/>
        <end position="31"/>
    </location>
</feature>
<dbReference type="OrthoDB" id="6105938at2759"/>
<dbReference type="EMBL" id="GL732540">
    <property type="protein sequence ID" value="EFX82380.1"/>
    <property type="molecule type" value="Genomic_DNA"/>
</dbReference>
<dbReference type="InParanoid" id="E9GE42"/>
<proteinExistence type="predicted"/>
<accession>E9GE42</accession>
<dbReference type="GO" id="GO:0010508">
    <property type="term" value="P:positive regulation of autophagy"/>
    <property type="evidence" value="ECO:0000318"/>
    <property type="project" value="GO_Central"/>
</dbReference>
<evidence type="ECO:0000256" key="1">
    <source>
        <dbReference type="SAM" id="MobiDB-lite"/>
    </source>
</evidence>
<dbReference type="PANTHER" id="PTHR25464">
    <property type="entry name" value="TRIPARTITE MOTIF-CONTAINING PROTEIN 2-LIKE PROTEIN"/>
    <property type="match status" value="1"/>
</dbReference>
<sequence>MASIDTDGGNKLANVSGESTGGASNVTDDMSELELELESLMRCPDDTEETIKEKMSQSVEKSHDKLKLATCEETQLRKWKNASFVLKAQGPGLPALFRENRLAVQMKEIRRGDTITCPFCRKVISKDNRKEVEWILPNNTYALQMLKLNKQRSVSLTVAAMENKNPDALWKLKDELVKMRDSGFNKLALAIQKRKEVQEQVGLVLKSLCAAEEEVTKFQDENNLCLVEMISILEANARSSSTKTNPPEKDFILPELMSLVEGSTSNDTPETLKQKMSKSVEMYEQKLEVATAIAARTNSKTKIRVHLTDENGIPIPTCGVQEIGLQPIAQALDGPQILQDSILLSHTVVASLKRKSNLVETQKPAASASAATSVPPPAPSNNERFFLGNLPSKFILRIFEKFDSVSFTQENRQINSLGVPQGEVHIRPVPTFHPEFVKQLGNFCYKSPMKFYSAMEKAMPGVFVLFSAYYSVASPKFRPVVPSMIGHDSGENRSYDKLYDFAANDINDVGIDLVQTDAGKVMGWSFVFILEDNEHFQNRKNLHGSVSDSELFGRIINHHSLDCMTKMKSN</sequence>